<dbReference type="InterPro" id="IPR017871">
    <property type="entry name" value="ABC_transporter-like_CS"/>
</dbReference>
<dbReference type="GO" id="GO:0016887">
    <property type="term" value="F:ATP hydrolysis activity"/>
    <property type="evidence" value="ECO:0007669"/>
    <property type="project" value="InterPro"/>
</dbReference>
<proteinExistence type="predicted"/>
<dbReference type="STRING" id="134533.GCA_001485085_00654"/>
<keyword evidence="1" id="KW-0547">Nucleotide-binding</keyword>
<keyword evidence="2 4" id="KW-0067">ATP-binding</keyword>
<dbReference type="GO" id="GO:0005524">
    <property type="term" value="F:ATP binding"/>
    <property type="evidence" value="ECO:0007669"/>
    <property type="project" value="UniProtKB-KW"/>
</dbReference>
<protein>
    <submittedName>
        <fullName evidence="4">Molybdate ABC transporter, ATP-binding protein</fullName>
    </submittedName>
</protein>
<dbReference type="HOGENOM" id="CLU_000604_1_22_6"/>
<evidence type="ECO:0000313" key="4">
    <source>
        <dbReference type="EMBL" id="ENU34234.1"/>
    </source>
</evidence>
<sequence>MLQCEFHYQKDAFSLDAAVQMQNSVLGIVGPSGVGKTTFLKLLLGLYKPRSGYIHLNKQILTDTNQKIHIPVHQRKIALIFQQAMLFPHMNVEQNLLYAKKWGKLEQEKFQLKEIAELLEIDHLLQRRVQQLSGGEAQRISIGRALLSSPKLLLLDEPLTGLDTKLKQQILPFFTRIRDEIQVPMIYVTHHHEELEQLDAEIIELQDHQLSNSPILSLKQSTMIRLIR</sequence>
<dbReference type="InterPro" id="IPR050334">
    <property type="entry name" value="Molybdenum_import_ModC"/>
</dbReference>
<dbReference type="PATRIC" id="fig|1217671.3.peg.688"/>
<accession>N8RKZ9</accession>
<organism evidence="4 5">
    <name type="scientific">Acinetobacter parvus NIPH 1103</name>
    <dbReference type="NCBI Taxonomy" id="1217671"/>
    <lineage>
        <taxon>Bacteria</taxon>
        <taxon>Pseudomonadati</taxon>
        <taxon>Pseudomonadota</taxon>
        <taxon>Gammaproteobacteria</taxon>
        <taxon>Moraxellales</taxon>
        <taxon>Moraxellaceae</taxon>
        <taxon>Acinetobacter</taxon>
    </lineage>
</organism>
<dbReference type="EMBL" id="APOL01000018">
    <property type="protein sequence ID" value="ENU34234.1"/>
    <property type="molecule type" value="Genomic_DNA"/>
</dbReference>
<reference evidence="4 5" key="1">
    <citation type="submission" date="2013-02" db="EMBL/GenBank/DDBJ databases">
        <title>The Genome Sequence of Acinetobacter parvus NIPH 1103.</title>
        <authorList>
            <consortium name="The Broad Institute Genome Sequencing Platform"/>
            <consortium name="The Broad Institute Genome Sequencing Center for Infectious Disease"/>
            <person name="Cerqueira G."/>
            <person name="Feldgarden M."/>
            <person name="Courvalin P."/>
            <person name="Perichon B."/>
            <person name="Grillot-Courvalin C."/>
            <person name="Clermont D."/>
            <person name="Rocha E."/>
            <person name="Yoon E.-J."/>
            <person name="Nemec A."/>
            <person name="Walker B."/>
            <person name="Young S.K."/>
            <person name="Zeng Q."/>
            <person name="Gargeya S."/>
            <person name="Fitzgerald M."/>
            <person name="Haas B."/>
            <person name="Abouelleil A."/>
            <person name="Alvarado L."/>
            <person name="Arachchi H.M."/>
            <person name="Berlin A.M."/>
            <person name="Chapman S.B."/>
            <person name="Dewar J."/>
            <person name="Goldberg J."/>
            <person name="Griggs A."/>
            <person name="Gujja S."/>
            <person name="Hansen M."/>
            <person name="Howarth C."/>
            <person name="Imamovic A."/>
            <person name="Larimer J."/>
            <person name="McCowan C."/>
            <person name="Murphy C."/>
            <person name="Neiman D."/>
            <person name="Pearson M."/>
            <person name="Priest M."/>
            <person name="Roberts A."/>
            <person name="Saif S."/>
            <person name="Shea T."/>
            <person name="Sisk P."/>
            <person name="Sykes S."/>
            <person name="Wortman J."/>
            <person name="Nusbaum C."/>
            <person name="Birren B."/>
        </authorList>
    </citation>
    <scope>NUCLEOTIDE SEQUENCE [LARGE SCALE GENOMIC DNA]</scope>
    <source>
        <strain evidence="4 5">NIPH 1103</strain>
    </source>
</reference>
<dbReference type="AlphaFoldDB" id="N8RKZ9"/>
<dbReference type="InterPro" id="IPR003439">
    <property type="entry name" value="ABC_transporter-like_ATP-bd"/>
</dbReference>
<feature type="domain" description="ABC transporter" evidence="3">
    <location>
        <begin position="2"/>
        <end position="228"/>
    </location>
</feature>
<dbReference type="PANTHER" id="PTHR43514">
    <property type="entry name" value="ABC TRANSPORTER I FAMILY MEMBER 10"/>
    <property type="match status" value="1"/>
</dbReference>
<dbReference type="SUPFAM" id="SSF52540">
    <property type="entry name" value="P-loop containing nucleoside triphosphate hydrolases"/>
    <property type="match status" value="1"/>
</dbReference>
<dbReference type="InterPro" id="IPR003593">
    <property type="entry name" value="AAA+_ATPase"/>
</dbReference>
<dbReference type="PROSITE" id="PS00211">
    <property type="entry name" value="ABC_TRANSPORTER_1"/>
    <property type="match status" value="1"/>
</dbReference>
<name>N8RKZ9_9GAMM</name>
<dbReference type="PROSITE" id="PS50893">
    <property type="entry name" value="ABC_TRANSPORTER_2"/>
    <property type="match status" value="1"/>
</dbReference>
<dbReference type="Gene3D" id="3.40.50.300">
    <property type="entry name" value="P-loop containing nucleotide triphosphate hydrolases"/>
    <property type="match status" value="1"/>
</dbReference>
<dbReference type="RefSeq" id="WP_004677419.1">
    <property type="nucleotide sequence ID" value="NZ_KB849225.1"/>
</dbReference>
<evidence type="ECO:0000313" key="5">
    <source>
        <dbReference type="Proteomes" id="UP000018426"/>
    </source>
</evidence>
<comment type="caution">
    <text evidence="4">The sequence shown here is derived from an EMBL/GenBank/DDBJ whole genome shotgun (WGS) entry which is preliminary data.</text>
</comment>
<dbReference type="Proteomes" id="UP000018426">
    <property type="component" value="Unassembled WGS sequence"/>
</dbReference>
<dbReference type="SMART" id="SM00382">
    <property type="entry name" value="AAA"/>
    <property type="match status" value="1"/>
</dbReference>
<dbReference type="PANTHER" id="PTHR43514:SF4">
    <property type="entry name" value="ABC TRANSPORTER I FAMILY MEMBER 10"/>
    <property type="match status" value="1"/>
</dbReference>
<gene>
    <name evidence="4" type="ORF">F989_00707</name>
</gene>
<evidence type="ECO:0000259" key="3">
    <source>
        <dbReference type="PROSITE" id="PS50893"/>
    </source>
</evidence>
<dbReference type="Pfam" id="PF00005">
    <property type="entry name" value="ABC_tran"/>
    <property type="match status" value="1"/>
</dbReference>
<evidence type="ECO:0000256" key="2">
    <source>
        <dbReference type="ARBA" id="ARBA00022840"/>
    </source>
</evidence>
<dbReference type="InterPro" id="IPR027417">
    <property type="entry name" value="P-loop_NTPase"/>
</dbReference>
<evidence type="ECO:0000256" key="1">
    <source>
        <dbReference type="ARBA" id="ARBA00022741"/>
    </source>
</evidence>